<dbReference type="PROSITE" id="PS51733">
    <property type="entry name" value="BPL_LPL_CATALYTIC"/>
    <property type="match status" value="1"/>
</dbReference>
<dbReference type="PANTHER" id="PTHR12835">
    <property type="entry name" value="BIOTIN PROTEIN LIGASE"/>
    <property type="match status" value="1"/>
</dbReference>
<dbReference type="NCBIfam" id="TIGR00121">
    <property type="entry name" value="birA_ligase"/>
    <property type="match status" value="1"/>
</dbReference>
<dbReference type="InterPro" id="IPR045864">
    <property type="entry name" value="aa-tRNA-synth_II/BPL/LPL"/>
</dbReference>
<accession>D6XUX1</accession>
<name>D6XUX1_BACIE</name>
<keyword evidence="2" id="KW-0805">Transcription regulation</keyword>
<keyword evidence="2" id="KW-0238">DNA-binding</keyword>
<dbReference type="InterPro" id="IPR008988">
    <property type="entry name" value="Transcriptional_repressor_C"/>
</dbReference>
<dbReference type="HAMAP" id="MF_00978">
    <property type="entry name" value="Bifunct_BirA"/>
    <property type="match status" value="1"/>
</dbReference>
<dbReference type="SUPFAM" id="SSF46785">
    <property type="entry name" value="Winged helix' DNA-binding domain"/>
    <property type="match status" value="1"/>
</dbReference>
<feature type="binding site" evidence="2">
    <location>
        <position position="188"/>
    </location>
    <ligand>
        <name>biotin</name>
        <dbReference type="ChEBI" id="CHEBI:57586"/>
    </ligand>
</feature>
<dbReference type="EC" id="6.3.4.15" evidence="2"/>
<dbReference type="SUPFAM" id="SSF50037">
    <property type="entry name" value="C-terminal domain of transcriptional repressors"/>
    <property type="match status" value="1"/>
</dbReference>
<dbReference type="GO" id="GO:0009249">
    <property type="term" value="P:protein lipoylation"/>
    <property type="evidence" value="ECO:0007669"/>
    <property type="project" value="UniProtKB-ARBA"/>
</dbReference>
<keyword evidence="5" id="KW-1185">Reference proteome</keyword>
<protein>
    <recommendedName>
        <fullName evidence="2">Bifunctional ligase/repressor BirA</fullName>
    </recommendedName>
    <alternativeName>
        <fullName evidence="2">Biotin--[acetyl-CoA-carboxylase] ligase</fullName>
        <ecNumber evidence="2">6.3.4.15</ecNumber>
    </alternativeName>
    <alternativeName>
        <fullName evidence="2">Biotin--protein ligase</fullName>
    </alternativeName>
    <alternativeName>
        <fullName evidence="2">Biotin-[acetyl-CoA carboxylase] synthetase</fullName>
    </alternativeName>
</protein>
<dbReference type="eggNOG" id="COG0340">
    <property type="taxonomic scope" value="Bacteria"/>
</dbReference>
<reference evidence="4" key="1">
    <citation type="submission" date="2009-10" db="EMBL/GenBank/DDBJ databases">
        <title>Complete sequence of Bacillus selenitireducens MLS10.</title>
        <authorList>
            <consortium name="US DOE Joint Genome Institute"/>
            <person name="Lucas S."/>
            <person name="Copeland A."/>
            <person name="Lapidus A."/>
            <person name="Glavina del Rio T."/>
            <person name="Dalin E."/>
            <person name="Tice H."/>
            <person name="Bruce D."/>
            <person name="Goodwin L."/>
            <person name="Pitluck S."/>
            <person name="Sims D."/>
            <person name="Brettin T."/>
            <person name="Detter J.C."/>
            <person name="Han C."/>
            <person name="Larimer F."/>
            <person name="Land M."/>
            <person name="Hauser L."/>
            <person name="Kyrpides N."/>
            <person name="Ovchinnikova G."/>
            <person name="Stolz J."/>
        </authorList>
    </citation>
    <scope>NUCLEOTIDE SEQUENCE [LARGE SCALE GENOMIC DNA]</scope>
    <source>
        <strain evidence="4">MLS10</strain>
    </source>
</reference>
<dbReference type="OrthoDB" id="9807064at2"/>
<dbReference type="Pfam" id="PF08279">
    <property type="entry name" value="HTH_11"/>
    <property type="match status" value="1"/>
</dbReference>
<gene>
    <name evidence="2" type="primary">birA</name>
    <name evidence="4" type="ordered locus">Bsel_2103</name>
</gene>
<dbReference type="InterPro" id="IPR013196">
    <property type="entry name" value="HTH_11"/>
</dbReference>
<dbReference type="Pfam" id="PF03099">
    <property type="entry name" value="BPL_LplA_LipB"/>
    <property type="match status" value="1"/>
</dbReference>
<organism evidence="4 5">
    <name type="scientific">Bacillus selenitireducens (strain ATCC 700615 / DSM 15326 / MLS10)</name>
    <dbReference type="NCBI Taxonomy" id="439292"/>
    <lineage>
        <taxon>Bacteria</taxon>
        <taxon>Bacillati</taxon>
        <taxon>Bacillota</taxon>
        <taxon>Bacilli</taxon>
        <taxon>Bacillales</taxon>
        <taxon>Bacillaceae</taxon>
        <taxon>Salisediminibacterium</taxon>
    </lineage>
</organism>
<sequence>MRAELIRLLLEQPHDDYISGQAISEYLSCSRTAVWKQINLLKEHGFTIESSRNRGYKLTGEPEHVYPDAVLARLQKGNSYFKSIHKVDETTSTQDDALKLIQEGAESGTVTVSDMQSAGRGRLGRSWDSPRKGGLWFSMILKPDIPVHKAPQLTLLTGVALAQTVNNQLHGQVAAIKWPNDLLINHKKIAGILTEMHADPDKVKALIIGVGLNVNQEMFPDWLLDIADSLGRMTGARYNLNEILSDFLIRFDELYHLFIKEGFLPIRNLWKELALSPGQTVHYKHNKGVINGTTHDIDEEGVMQIKDDQGTIHRVFSSELSWRNEA</sequence>
<dbReference type="InterPro" id="IPR004408">
    <property type="entry name" value="Biotin_CoA_COase_ligase"/>
</dbReference>
<evidence type="ECO:0000259" key="3">
    <source>
        <dbReference type="PROSITE" id="PS51733"/>
    </source>
</evidence>
<keyword evidence="2" id="KW-0678">Repressor</keyword>
<dbReference type="KEGG" id="bse:Bsel_2103"/>
<dbReference type="GO" id="GO:0003677">
    <property type="term" value="F:DNA binding"/>
    <property type="evidence" value="ECO:0007669"/>
    <property type="project" value="UniProtKB-UniRule"/>
</dbReference>
<feature type="binding site" evidence="2">
    <location>
        <position position="116"/>
    </location>
    <ligand>
        <name>biotin</name>
        <dbReference type="ChEBI" id="CHEBI:57586"/>
    </ligand>
</feature>
<keyword evidence="1 2" id="KW-0436">Ligase</keyword>
<dbReference type="Gene3D" id="2.30.30.100">
    <property type="match status" value="1"/>
</dbReference>
<evidence type="ECO:0000313" key="4">
    <source>
        <dbReference type="EMBL" id="ADH99607.1"/>
    </source>
</evidence>
<dbReference type="AlphaFoldDB" id="D6XUX1"/>
<dbReference type="GO" id="GO:0016740">
    <property type="term" value="F:transferase activity"/>
    <property type="evidence" value="ECO:0007669"/>
    <property type="project" value="UniProtKB-ARBA"/>
</dbReference>
<feature type="domain" description="BPL/LPL catalytic" evidence="3">
    <location>
        <begin position="74"/>
        <end position="259"/>
    </location>
</feature>
<comment type="similarity">
    <text evidence="2">Belongs to the biotin--protein ligase family.</text>
</comment>
<dbReference type="SUPFAM" id="SSF55681">
    <property type="entry name" value="Class II aaRS and biotin synthetases"/>
    <property type="match status" value="1"/>
</dbReference>
<dbReference type="Gene3D" id="3.30.930.10">
    <property type="entry name" value="Bira Bifunctional Protein, Domain 2"/>
    <property type="match status" value="1"/>
</dbReference>
<dbReference type="GO" id="GO:0005737">
    <property type="term" value="C:cytoplasm"/>
    <property type="evidence" value="ECO:0007669"/>
    <property type="project" value="TreeGrafter"/>
</dbReference>
<keyword evidence="2" id="KW-0092">Biotin</keyword>
<evidence type="ECO:0000256" key="1">
    <source>
        <dbReference type="ARBA" id="ARBA00022598"/>
    </source>
</evidence>
<dbReference type="InterPro" id="IPR036390">
    <property type="entry name" value="WH_DNA-bd_sf"/>
</dbReference>
<dbReference type="InterPro" id="IPR030855">
    <property type="entry name" value="Bifunct_BirA"/>
</dbReference>
<keyword evidence="2" id="KW-0067">ATP-binding</keyword>
<dbReference type="InterPro" id="IPR004143">
    <property type="entry name" value="BPL_LPL_catalytic"/>
</dbReference>
<dbReference type="PANTHER" id="PTHR12835:SF5">
    <property type="entry name" value="BIOTIN--PROTEIN LIGASE"/>
    <property type="match status" value="1"/>
</dbReference>
<evidence type="ECO:0000313" key="5">
    <source>
        <dbReference type="Proteomes" id="UP000000271"/>
    </source>
</evidence>
<comment type="caution">
    <text evidence="2">Lacks conserved residue(s) required for the propagation of feature annotation.</text>
</comment>
<dbReference type="Proteomes" id="UP000000271">
    <property type="component" value="Chromosome"/>
</dbReference>
<feature type="binding site" evidence="2">
    <location>
        <begin position="120"/>
        <end position="122"/>
    </location>
    <ligand>
        <name>biotin</name>
        <dbReference type="ChEBI" id="CHEBI:57586"/>
    </ligand>
</feature>
<dbReference type="HOGENOM" id="CLU_051096_0_0_9"/>
<comment type="function">
    <text evidence="2">Acts both as a biotin--[acetyl-CoA-carboxylase] ligase and a repressor.</text>
</comment>
<keyword evidence="2" id="KW-0547">Nucleotide-binding</keyword>
<evidence type="ECO:0000256" key="2">
    <source>
        <dbReference type="HAMAP-Rule" id="MF_00978"/>
    </source>
</evidence>
<dbReference type="GO" id="GO:0004077">
    <property type="term" value="F:biotin--[biotin carboxyl-carrier protein] ligase activity"/>
    <property type="evidence" value="ECO:0007669"/>
    <property type="project" value="UniProtKB-UniRule"/>
</dbReference>
<dbReference type="InterPro" id="IPR036388">
    <property type="entry name" value="WH-like_DNA-bd_sf"/>
</dbReference>
<dbReference type="GO" id="GO:0005524">
    <property type="term" value="F:ATP binding"/>
    <property type="evidence" value="ECO:0007669"/>
    <property type="project" value="UniProtKB-UniRule"/>
</dbReference>
<dbReference type="EMBL" id="CP001791">
    <property type="protein sequence ID" value="ADH99607.1"/>
    <property type="molecule type" value="Genomic_DNA"/>
</dbReference>
<proteinExistence type="inferred from homology"/>
<feature type="DNA-binding region" description="H-T-H motif" evidence="2">
    <location>
        <begin position="20"/>
        <end position="39"/>
    </location>
</feature>
<dbReference type="STRING" id="439292.Bsel_2103"/>
<dbReference type="Gene3D" id="1.10.10.10">
    <property type="entry name" value="Winged helix-like DNA-binding domain superfamily/Winged helix DNA-binding domain"/>
    <property type="match status" value="1"/>
</dbReference>
<dbReference type="RefSeq" id="WP_013173029.1">
    <property type="nucleotide sequence ID" value="NC_014219.1"/>
</dbReference>
<dbReference type="CDD" id="cd16442">
    <property type="entry name" value="BPL"/>
    <property type="match status" value="1"/>
</dbReference>
<dbReference type="GO" id="GO:0006355">
    <property type="term" value="P:regulation of DNA-templated transcription"/>
    <property type="evidence" value="ECO:0007669"/>
    <property type="project" value="UniProtKB-UniRule"/>
</dbReference>
<keyword evidence="2" id="KW-0804">Transcription</keyword>
<comment type="catalytic activity">
    <reaction evidence="2">
        <text>biotin + L-lysyl-[protein] + ATP = N(6)-biotinyl-L-lysyl-[protein] + AMP + diphosphate + H(+)</text>
        <dbReference type="Rhea" id="RHEA:11756"/>
        <dbReference type="Rhea" id="RHEA-COMP:9752"/>
        <dbReference type="Rhea" id="RHEA-COMP:10505"/>
        <dbReference type="ChEBI" id="CHEBI:15378"/>
        <dbReference type="ChEBI" id="CHEBI:29969"/>
        <dbReference type="ChEBI" id="CHEBI:30616"/>
        <dbReference type="ChEBI" id="CHEBI:33019"/>
        <dbReference type="ChEBI" id="CHEBI:57586"/>
        <dbReference type="ChEBI" id="CHEBI:83144"/>
        <dbReference type="ChEBI" id="CHEBI:456215"/>
        <dbReference type="EC" id="6.3.4.15"/>
    </reaction>
</comment>